<sequence>MGLMDVFFKKKASGDMAKDRLKLLLVSDRANCSPEVMEMIKNDIIKVISKYMEIDAEALDIQITQTESDGENGAVPALFANIPIKDMKNKGNNDEA</sequence>
<dbReference type="Pfam" id="PF03776">
    <property type="entry name" value="MinE"/>
    <property type="match status" value="1"/>
</dbReference>
<evidence type="ECO:0000313" key="5">
    <source>
        <dbReference type="Proteomes" id="UP000823618"/>
    </source>
</evidence>
<keyword evidence="3" id="KW-0131">Cell cycle</keyword>
<name>A0A9D9N8J9_9FIRM</name>
<dbReference type="InterPro" id="IPR005527">
    <property type="entry name" value="MinE"/>
</dbReference>
<accession>A0A9D9N8J9</accession>
<dbReference type="Proteomes" id="UP000823618">
    <property type="component" value="Unassembled WGS sequence"/>
</dbReference>
<organism evidence="4 5">
    <name type="scientific">Candidatus Scybalomonas excrementavium</name>
    <dbReference type="NCBI Taxonomy" id="2840943"/>
    <lineage>
        <taxon>Bacteria</taxon>
        <taxon>Bacillati</taxon>
        <taxon>Bacillota</taxon>
        <taxon>Clostridia</taxon>
        <taxon>Lachnospirales</taxon>
        <taxon>Lachnospiraceae</taxon>
        <taxon>Lachnospiraceae incertae sedis</taxon>
        <taxon>Candidatus Scybalomonas</taxon>
    </lineage>
</organism>
<dbReference type="GO" id="GO:0051301">
    <property type="term" value="P:cell division"/>
    <property type="evidence" value="ECO:0007669"/>
    <property type="project" value="UniProtKB-KW"/>
</dbReference>
<dbReference type="EMBL" id="JADIML010000278">
    <property type="protein sequence ID" value="MBO8464209.1"/>
    <property type="molecule type" value="Genomic_DNA"/>
</dbReference>
<dbReference type="SUPFAM" id="SSF55229">
    <property type="entry name" value="Cell division protein MinE topological specificity domain"/>
    <property type="match status" value="1"/>
</dbReference>
<comment type="caution">
    <text evidence="4">The sequence shown here is derived from an EMBL/GenBank/DDBJ whole genome shotgun (WGS) entry which is preliminary data.</text>
</comment>
<dbReference type="Gene3D" id="3.30.1070.10">
    <property type="entry name" value="Cell division topological specificity factor MinE"/>
    <property type="match status" value="1"/>
</dbReference>
<comment type="similarity">
    <text evidence="1 3">Belongs to the MinE family.</text>
</comment>
<evidence type="ECO:0000313" key="4">
    <source>
        <dbReference type="EMBL" id="MBO8464209.1"/>
    </source>
</evidence>
<evidence type="ECO:0000256" key="1">
    <source>
        <dbReference type="ARBA" id="ARBA00008168"/>
    </source>
</evidence>
<dbReference type="AlphaFoldDB" id="A0A9D9N8J9"/>
<dbReference type="NCBIfam" id="TIGR01215">
    <property type="entry name" value="minE"/>
    <property type="match status" value="1"/>
</dbReference>
<evidence type="ECO:0000256" key="2">
    <source>
        <dbReference type="ARBA" id="ARBA00025265"/>
    </source>
</evidence>
<proteinExistence type="inferred from homology"/>
<dbReference type="InterPro" id="IPR036707">
    <property type="entry name" value="MinE_sf"/>
</dbReference>
<reference evidence="4" key="2">
    <citation type="journal article" date="2021" name="PeerJ">
        <title>Extensive microbial diversity within the chicken gut microbiome revealed by metagenomics and culture.</title>
        <authorList>
            <person name="Gilroy R."/>
            <person name="Ravi A."/>
            <person name="Getino M."/>
            <person name="Pursley I."/>
            <person name="Horton D.L."/>
            <person name="Alikhan N.F."/>
            <person name="Baker D."/>
            <person name="Gharbi K."/>
            <person name="Hall N."/>
            <person name="Watson M."/>
            <person name="Adriaenssens E.M."/>
            <person name="Foster-Nyarko E."/>
            <person name="Jarju S."/>
            <person name="Secka A."/>
            <person name="Antonio M."/>
            <person name="Oren A."/>
            <person name="Chaudhuri R.R."/>
            <person name="La Ragione R."/>
            <person name="Hildebrand F."/>
            <person name="Pallen M.J."/>
        </authorList>
    </citation>
    <scope>NUCLEOTIDE SEQUENCE</scope>
    <source>
        <strain evidence="4">E3-2379</strain>
    </source>
</reference>
<comment type="function">
    <text evidence="2 3">Prevents the cell division inhibition by proteins MinC and MinD at internal division sites while permitting inhibition at polar sites. This ensures cell division at the proper site by restricting the formation of a division septum at the midpoint of the long axis of the cell.</text>
</comment>
<dbReference type="NCBIfam" id="NF001422">
    <property type="entry name" value="PRK00296.1"/>
    <property type="match status" value="1"/>
</dbReference>
<keyword evidence="3 4" id="KW-0132">Cell division</keyword>
<protein>
    <recommendedName>
        <fullName evidence="3">Cell division topological specificity factor</fullName>
    </recommendedName>
</protein>
<reference evidence="4" key="1">
    <citation type="submission" date="2020-10" db="EMBL/GenBank/DDBJ databases">
        <authorList>
            <person name="Gilroy R."/>
        </authorList>
    </citation>
    <scope>NUCLEOTIDE SEQUENCE</scope>
    <source>
        <strain evidence="4">E3-2379</strain>
    </source>
</reference>
<evidence type="ECO:0000256" key="3">
    <source>
        <dbReference type="HAMAP-Rule" id="MF_00262"/>
    </source>
</evidence>
<dbReference type="GO" id="GO:0032955">
    <property type="term" value="P:regulation of division septum assembly"/>
    <property type="evidence" value="ECO:0007669"/>
    <property type="project" value="InterPro"/>
</dbReference>
<gene>
    <name evidence="3 4" type="primary">minE</name>
    <name evidence="4" type="ORF">IAC13_09780</name>
</gene>
<dbReference type="HAMAP" id="MF_00262">
    <property type="entry name" value="MinE"/>
    <property type="match status" value="1"/>
</dbReference>